<dbReference type="PANTHER" id="PTHR40627">
    <property type="entry name" value="INDOLE PRENYLTRANSFERASE TDIB-RELATED"/>
    <property type="match status" value="1"/>
</dbReference>
<feature type="binding site" evidence="3">
    <location>
        <position position="290"/>
    </location>
    <ligand>
        <name>dimethylallyl diphosphate</name>
        <dbReference type="ChEBI" id="CHEBI:57623"/>
    </ligand>
</feature>
<dbReference type="PANTHER" id="PTHR40627:SF4">
    <property type="entry name" value="PRENYLTRANSFERASE ASQH1-RELATED"/>
    <property type="match status" value="1"/>
</dbReference>
<gene>
    <name evidence="4" type="ORF">CI238_03606</name>
</gene>
<comment type="caution">
    <text evidence="4">The sequence shown here is derived from an EMBL/GenBank/DDBJ whole genome shotgun (WGS) entry which is preliminary data.</text>
</comment>
<dbReference type="Pfam" id="PF11991">
    <property type="entry name" value="Trp_DMAT"/>
    <property type="match status" value="1"/>
</dbReference>
<evidence type="ECO:0000256" key="3">
    <source>
        <dbReference type="PIRSR" id="PIRSR000509-1"/>
    </source>
</evidence>
<comment type="similarity">
    <text evidence="1">Belongs to the tryptophan dimethylallyltransferase family.</text>
</comment>
<feature type="binding site" evidence="3">
    <location>
        <position position="139"/>
    </location>
    <ligand>
        <name>dimethylallyl diphosphate</name>
        <dbReference type="ChEBI" id="CHEBI:57623"/>
    </ligand>
</feature>
<dbReference type="InterPro" id="IPR017795">
    <property type="entry name" value="ABBA_NscD-like"/>
</dbReference>
<protein>
    <submittedName>
        <fullName evidence="4">Dimethylallyl tryptophan synthase 1</fullName>
    </submittedName>
</protein>
<dbReference type="SFLD" id="SFLDS00036">
    <property type="entry name" value="Aromatic_Prenyltransferase"/>
    <property type="match status" value="1"/>
</dbReference>
<feature type="binding site" evidence="3">
    <location>
        <position position="454"/>
    </location>
    <ligand>
        <name>dimethylallyl diphosphate</name>
        <dbReference type="ChEBI" id="CHEBI:57623"/>
    </ligand>
</feature>
<dbReference type="STRING" id="1573173.A0A166XI77"/>
<evidence type="ECO:0000256" key="1">
    <source>
        <dbReference type="ARBA" id="ARBA00010209"/>
    </source>
</evidence>
<dbReference type="GO" id="GO:0004659">
    <property type="term" value="F:prenyltransferase activity"/>
    <property type="evidence" value="ECO:0007669"/>
    <property type="project" value="TreeGrafter"/>
</dbReference>
<name>A0A166XI77_COLIC</name>
<dbReference type="AlphaFoldDB" id="A0A166XI77"/>
<dbReference type="NCBIfam" id="TIGR03429">
    <property type="entry name" value="arom_pren_DMATS"/>
    <property type="match status" value="1"/>
</dbReference>
<organism evidence="4 5">
    <name type="scientific">Colletotrichum incanum</name>
    <name type="common">Soybean anthracnose fungus</name>
    <dbReference type="NCBI Taxonomy" id="1573173"/>
    <lineage>
        <taxon>Eukaryota</taxon>
        <taxon>Fungi</taxon>
        <taxon>Dikarya</taxon>
        <taxon>Ascomycota</taxon>
        <taxon>Pezizomycotina</taxon>
        <taxon>Sordariomycetes</taxon>
        <taxon>Hypocreomycetidae</taxon>
        <taxon>Glomerellales</taxon>
        <taxon>Glomerellaceae</taxon>
        <taxon>Colletotrichum</taxon>
        <taxon>Colletotrichum spaethianum species complex</taxon>
    </lineage>
</organism>
<dbReference type="EMBL" id="LFIW01002278">
    <property type="protein sequence ID" value="KZL76629.1"/>
    <property type="molecule type" value="Genomic_DNA"/>
</dbReference>
<feature type="binding site" evidence="3">
    <location>
        <position position="221"/>
    </location>
    <ligand>
        <name>dimethylallyl diphosphate</name>
        <dbReference type="ChEBI" id="CHEBI:57623"/>
    </ligand>
</feature>
<dbReference type="Proteomes" id="UP000076584">
    <property type="component" value="Unassembled WGS sequence"/>
</dbReference>
<dbReference type="PIRSF" id="PIRSF000509">
    <property type="entry name" value="Trp_DMAT"/>
    <property type="match status" value="1"/>
</dbReference>
<evidence type="ECO:0000313" key="5">
    <source>
        <dbReference type="Proteomes" id="UP000076584"/>
    </source>
</evidence>
<feature type="binding site" evidence="3">
    <location>
        <position position="288"/>
    </location>
    <ligand>
        <name>dimethylallyl diphosphate</name>
        <dbReference type="ChEBI" id="CHEBI:57623"/>
    </ligand>
</feature>
<feature type="binding site" evidence="3">
    <location>
        <position position="124"/>
    </location>
    <ligand>
        <name>L-tryptophan</name>
        <dbReference type="ChEBI" id="CHEBI:57912"/>
    </ligand>
</feature>
<accession>A0A166XI77</accession>
<dbReference type="CDD" id="cd13929">
    <property type="entry name" value="PT-DMATS_CymD"/>
    <property type="match status" value="1"/>
</dbReference>
<evidence type="ECO:0000256" key="2">
    <source>
        <dbReference type="ARBA" id="ARBA00022679"/>
    </source>
</evidence>
<keyword evidence="2" id="KW-0808">Transferase</keyword>
<feature type="binding site" evidence="3">
    <location>
        <position position="384"/>
    </location>
    <ligand>
        <name>dimethylallyl diphosphate</name>
        <dbReference type="ChEBI" id="CHEBI:57623"/>
    </ligand>
</feature>
<evidence type="ECO:0000313" key="4">
    <source>
        <dbReference type="EMBL" id="KZL76629.1"/>
    </source>
</evidence>
<reference evidence="4 5" key="1">
    <citation type="submission" date="2015-06" db="EMBL/GenBank/DDBJ databases">
        <title>Survival trade-offs in plant roots during colonization by closely related pathogenic and mutualistic fungi.</title>
        <authorList>
            <person name="Hacquard S."/>
            <person name="Kracher B."/>
            <person name="Hiruma K."/>
            <person name="Weinman A."/>
            <person name="Muench P."/>
            <person name="Garrido Oter R."/>
            <person name="Ver Loren van Themaat E."/>
            <person name="Dallerey J.-F."/>
            <person name="Damm U."/>
            <person name="Henrissat B."/>
            <person name="Lespinet O."/>
            <person name="Thon M."/>
            <person name="Kemen E."/>
            <person name="McHardy A.C."/>
            <person name="Schulze-Lefert P."/>
            <person name="O'Connell R.J."/>
        </authorList>
    </citation>
    <scope>NUCLEOTIDE SEQUENCE [LARGE SCALE GENOMIC DNA]</scope>
    <source>
        <strain evidence="4 5">MAFF 238704</strain>
    </source>
</reference>
<dbReference type="InterPro" id="IPR033964">
    <property type="entry name" value="ABBA"/>
</dbReference>
<dbReference type="InterPro" id="IPR012148">
    <property type="entry name" value="ABBA_DMATS-like"/>
</dbReference>
<feature type="binding site" evidence="3">
    <location>
        <position position="292"/>
    </location>
    <ligand>
        <name>dimethylallyl diphosphate</name>
        <dbReference type="ChEBI" id="CHEBI:57623"/>
    </ligand>
</feature>
<keyword evidence="5" id="KW-1185">Reference proteome</keyword>
<dbReference type="SFLD" id="SFLDG01162">
    <property type="entry name" value="I"/>
    <property type="match status" value="1"/>
</dbReference>
<feature type="binding site" evidence="3">
    <location>
        <position position="223"/>
    </location>
    <ligand>
        <name>dimethylallyl diphosphate</name>
        <dbReference type="ChEBI" id="CHEBI:57623"/>
    </ligand>
</feature>
<dbReference type="GO" id="GO:0009820">
    <property type="term" value="P:alkaloid metabolic process"/>
    <property type="evidence" value="ECO:0007669"/>
    <property type="project" value="InterPro"/>
</dbReference>
<sequence length="483" mass="54988">MQSASVDNLSTWDSPFRGKTKAWMHKEAVSANCNPRPELATSIFPSVSKWLPPRDEHSDYWWNMAGPHFATLLRNAGYSLEDQYEALLFVYHQVVPRLGVSPGFSDPASDSGDSGLSLDKTHIEYSWRWNEPDTKPEIRMVMEPFSRFAGTFMDPLNIKPATEILYSMIPQVPSLNMTLFHHFIAKFYDGAHHKYLETNERSIMTNVCLGFEFLGHNILPKAYFFPRKLGQVGLTPMEVWEEAIATAIPQSSCMDTVFSFVKSDSPKLGLTLTPLWLGIDIVEPADARLKFYCVESRTSFESVETALSMGGKINHSPEMLDKIWELMKAVCDLPQDFPRNKDLPKAPQYNASTDGVDTAGLWGTFVYYFDIGLRRDELPDIKFYIPVCHYGTDDKAIASAITMWMKNNGRGQYVDAYWDSLHKIISHRKLEESRGAHIWLSMMLKGGKLQVTTYIAPEGHHPKRQRGKQNSHRVMAELVTRKT</sequence>
<proteinExistence type="inferred from homology"/>